<dbReference type="Pfam" id="PF14100">
    <property type="entry name" value="DUF6807"/>
    <property type="match status" value="1"/>
</dbReference>
<name>A0ABY2E7F4_9MICO</name>
<protein>
    <recommendedName>
        <fullName evidence="3">Oxidoreductase</fullName>
    </recommendedName>
</protein>
<reference evidence="1 2" key="1">
    <citation type="submission" date="2019-03" db="EMBL/GenBank/DDBJ databases">
        <title>Genomic features of bacteria from cold environments.</title>
        <authorList>
            <person name="Shen L."/>
        </authorList>
    </citation>
    <scope>NUCLEOTIDE SEQUENCE [LARGE SCALE GENOMIC DNA]</scope>
    <source>
        <strain evidence="2">T3246-1</strain>
    </source>
</reference>
<dbReference type="EMBL" id="SMNA01000003">
    <property type="protein sequence ID" value="TDE95761.1"/>
    <property type="molecule type" value="Genomic_DNA"/>
</dbReference>
<evidence type="ECO:0000313" key="2">
    <source>
        <dbReference type="Proteomes" id="UP000504882"/>
    </source>
</evidence>
<sequence>MAPARGARTRGNRRSTVTALRIGARAVATHHDGQDLAAHLSPRPYLHPVTTLEGSVLTETGPEDHRHHYGVSNAVVEVNGHMFWGGASYVHPTGYEMLTNHGRQVPRSADLTDHRITQTLEWLGSDGSHVLTEDREITADLLPERSAWALRWRSTLHADGGDLELGSPATRGRVGAGYGGLFWRLSSASIPTTATTADGGPPLGSTSPWLLLTQARETGPVALLLAQPREQVLPWFVRTQGYVGAGPAVAWDAPRTVAAGTSLDLHLWALLVDGDLSPESARTHYDLLEQLR</sequence>
<evidence type="ECO:0000313" key="1">
    <source>
        <dbReference type="EMBL" id="TDE95761.1"/>
    </source>
</evidence>
<comment type="caution">
    <text evidence="1">The sequence shown here is derived from an EMBL/GenBank/DDBJ whole genome shotgun (WGS) entry which is preliminary data.</text>
</comment>
<gene>
    <name evidence="1" type="ORF">EXU48_05700</name>
</gene>
<evidence type="ECO:0008006" key="3">
    <source>
        <dbReference type="Google" id="ProtNLM"/>
    </source>
</evidence>
<dbReference type="InterPro" id="IPR029475">
    <property type="entry name" value="DUF6807"/>
</dbReference>
<proteinExistence type="predicted"/>
<organism evidence="1 2">
    <name type="scientific">Occultella glacieicola</name>
    <dbReference type="NCBI Taxonomy" id="2518684"/>
    <lineage>
        <taxon>Bacteria</taxon>
        <taxon>Bacillati</taxon>
        <taxon>Actinomycetota</taxon>
        <taxon>Actinomycetes</taxon>
        <taxon>Micrococcales</taxon>
        <taxon>Ruaniaceae</taxon>
        <taxon>Occultella</taxon>
    </lineage>
</organism>
<dbReference type="Proteomes" id="UP000504882">
    <property type="component" value="Unassembled WGS sequence"/>
</dbReference>
<accession>A0ABY2E7F4</accession>
<keyword evidence="2" id="KW-1185">Reference proteome</keyword>